<reference evidence="1" key="1">
    <citation type="submission" date="2022-01" db="EMBL/GenBank/DDBJ databases">
        <authorList>
            <person name="Jo J.-H."/>
            <person name="Im W.-T."/>
        </authorList>
    </citation>
    <scope>NUCLEOTIDE SEQUENCE</scope>
    <source>
        <strain evidence="1">XY25</strain>
    </source>
</reference>
<dbReference type="EMBL" id="JAKLTN010000002">
    <property type="protein sequence ID" value="MCG2578099.1"/>
    <property type="molecule type" value="Genomic_DNA"/>
</dbReference>
<dbReference type="RefSeq" id="WP_275711427.1">
    <property type="nucleotide sequence ID" value="NZ_JAKLTN010000002.1"/>
</dbReference>
<dbReference type="InterPro" id="IPR016631">
    <property type="entry name" value="Regulatory_RpfE"/>
</dbReference>
<evidence type="ECO:0000313" key="1">
    <source>
        <dbReference type="EMBL" id="MCG2578099.1"/>
    </source>
</evidence>
<dbReference type="PIRSF" id="PIRSF015283">
    <property type="entry name" value="Regulatory_RpfE"/>
    <property type="match status" value="1"/>
</dbReference>
<sequence>MPNPRLLPVRLTLLVPELIWPEPNDQLTLGKLSAPGFEWLAARATLERQPKQAFENVLARHFGVEAAPFGALRLLGEAAGQTVSDAARDGHWLCADPVHLRFHHERIVLADAGAFDLDDDEAHALAGALNEIFADVGRFHVATSRRWYLRLNEAVEHPAETLSTMAGRRMDGELSGKETRLTRWLNEVQMFLHGHPINEKRQAQGKPAINSLWLWGSGALPTLQPAAWSAVSTNNPLATGLALASGIPAEALPSSLGELLDHATGDRQLVVLDALLPPVLYEDGEGWKNAWQTLDRDWFAPLQGAAGRRIEMLTIVAPTIYGQLTWTLHGKDRWKFWRQSRPLAALAKELAEGETP</sequence>
<protein>
    <recommendedName>
        <fullName evidence="3">Phosphoglycerate mutase</fullName>
    </recommendedName>
</protein>
<accession>A0ABS9K4J7</accession>
<gene>
    <name evidence="1" type="ORF">LZ012_13980</name>
</gene>
<evidence type="ECO:0000313" key="2">
    <source>
        <dbReference type="Proteomes" id="UP001165384"/>
    </source>
</evidence>
<dbReference type="Proteomes" id="UP001165384">
    <property type="component" value="Unassembled WGS sequence"/>
</dbReference>
<organism evidence="1 2">
    <name type="scientific">Dechloromonas hankyongensis</name>
    <dbReference type="NCBI Taxonomy" id="2908002"/>
    <lineage>
        <taxon>Bacteria</taxon>
        <taxon>Pseudomonadati</taxon>
        <taxon>Pseudomonadota</taxon>
        <taxon>Betaproteobacteria</taxon>
        <taxon>Rhodocyclales</taxon>
        <taxon>Azonexaceae</taxon>
        <taxon>Dechloromonas</taxon>
    </lineage>
</organism>
<name>A0ABS9K4J7_9RHOO</name>
<evidence type="ECO:0008006" key="3">
    <source>
        <dbReference type="Google" id="ProtNLM"/>
    </source>
</evidence>
<proteinExistence type="predicted"/>
<keyword evidence="2" id="KW-1185">Reference proteome</keyword>
<comment type="caution">
    <text evidence="1">The sequence shown here is derived from an EMBL/GenBank/DDBJ whole genome shotgun (WGS) entry which is preliminary data.</text>
</comment>